<evidence type="ECO:0000313" key="2">
    <source>
        <dbReference type="Proteomes" id="UP001060215"/>
    </source>
</evidence>
<protein>
    <submittedName>
        <fullName evidence="1">Uncharacterized protein</fullName>
    </submittedName>
</protein>
<keyword evidence="2" id="KW-1185">Reference proteome</keyword>
<name>A0ACC0I0H9_9ERIC</name>
<organism evidence="1 2">
    <name type="scientific">Camellia lanceoleosa</name>
    <dbReference type="NCBI Taxonomy" id="1840588"/>
    <lineage>
        <taxon>Eukaryota</taxon>
        <taxon>Viridiplantae</taxon>
        <taxon>Streptophyta</taxon>
        <taxon>Embryophyta</taxon>
        <taxon>Tracheophyta</taxon>
        <taxon>Spermatophyta</taxon>
        <taxon>Magnoliopsida</taxon>
        <taxon>eudicotyledons</taxon>
        <taxon>Gunneridae</taxon>
        <taxon>Pentapetalae</taxon>
        <taxon>asterids</taxon>
        <taxon>Ericales</taxon>
        <taxon>Theaceae</taxon>
        <taxon>Camellia</taxon>
    </lineage>
</organism>
<comment type="caution">
    <text evidence="1">The sequence shown here is derived from an EMBL/GenBank/DDBJ whole genome shotgun (WGS) entry which is preliminary data.</text>
</comment>
<gene>
    <name evidence="1" type="ORF">LOK49_LG04G00412</name>
</gene>
<dbReference type="Proteomes" id="UP001060215">
    <property type="component" value="Chromosome 2"/>
</dbReference>
<reference evidence="1 2" key="1">
    <citation type="journal article" date="2022" name="Plant J.">
        <title>Chromosome-level genome of Camellia lanceoleosa provides a valuable resource for understanding genome evolution and self-incompatibility.</title>
        <authorList>
            <person name="Gong W."/>
            <person name="Xiao S."/>
            <person name="Wang L."/>
            <person name="Liao Z."/>
            <person name="Chang Y."/>
            <person name="Mo W."/>
            <person name="Hu G."/>
            <person name="Li W."/>
            <person name="Zhao G."/>
            <person name="Zhu H."/>
            <person name="Hu X."/>
            <person name="Ji K."/>
            <person name="Xiang X."/>
            <person name="Song Q."/>
            <person name="Yuan D."/>
            <person name="Jin S."/>
            <person name="Zhang L."/>
        </authorList>
    </citation>
    <scope>NUCLEOTIDE SEQUENCE [LARGE SCALE GENOMIC DNA]</scope>
    <source>
        <strain evidence="1">SQ_2022a</strain>
    </source>
</reference>
<accession>A0ACC0I0H9</accession>
<sequence length="200" mass="22218">MPRQNRVVEGLIPGSCKIRKRGCSSSSSSVLQNYRFKRAILVGKPRGSISSTPVPSWRTTAAALDSPKFAPSQSGGGKSRPVSARKLAATLWEMNDVPLPRVGDNLEEKKAIKREMRVVKSFSSGKREGGDFVAACLSSKGEWIYCVGEDRNMYCFSYQSGKLEHLMKVHEKDVIGITHHSHRNLVATYSEDCTMKLWKP</sequence>
<proteinExistence type="predicted"/>
<evidence type="ECO:0000313" key="1">
    <source>
        <dbReference type="EMBL" id="KAI8018874.1"/>
    </source>
</evidence>
<dbReference type="EMBL" id="CM045759">
    <property type="protein sequence ID" value="KAI8018874.1"/>
    <property type="molecule type" value="Genomic_DNA"/>
</dbReference>